<evidence type="ECO:0000256" key="3">
    <source>
        <dbReference type="ARBA" id="ARBA00022692"/>
    </source>
</evidence>
<dbReference type="RefSeq" id="WP_344832181.1">
    <property type="nucleotide sequence ID" value="NZ_BAAAUV010000012.1"/>
</dbReference>
<name>A0ABP6QHE8_9ACTN</name>
<proteinExistence type="predicted"/>
<keyword evidence="2" id="KW-1003">Cell membrane</keyword>
<comment type="caution">
    <text evidence="8">The sequence shown here is derived from an EMBL/GenBank/DDBJ whole genome shotgun (WGS) entry which is preliminary data.</text>
</comment>
<organism evidence="8 9">
    <name type="scientific">Actinocorallia longicatena</name>
    <dbReference type="NCBI Taxonomy" id="111803"/>
    <lineage>
        <taxon>Bacteria</taxon>
        <taxon>Bacillati</taxon>
        <taxon>Actinomycetota</taxon>
        <taxon>Actinomycetes</taxon>
        <taxon>Streptosporangiales</taxon>
        <taxon>Thermomonosporaceae</taxon>
        <taxon>Actinocorallia</taxon>
    </lineage>
</organism>
<dbReference type="InterPro" id="IPR003838">
    <property type="entry name" value="ABC3_permease_C"/>
</dbReference>
<evidence type="ECO:0000256" key="2">
    <source>
        <dbReference type="ARBA" id="ARBA00022475"/>
    </source>
</evidence>
<keyword evidence="3 6" id="KW-0812">Transmembrane</keyword>
<gene>
    <name evidence="8" type="ORF">GCM10010468_47990</name>
</gene>
<evidence type="ECO:0000256" key="4">
    <source>
        <dbReference type="ARBA" id="ARBA00022989"/>
    </source>
</evidence>
<feature type="transmembrane region" description="Helical" evidence="6">
    <location>
        <begin position="379"/>
        <end position="402"/>
    </location>
</feature>
<feature type="transmembrane region" description="Helical" evidence="6">
    <location>
        <begin position="423"/>
        <end position="442"/>
    </location>
</feature>
<feature type="transmembrane region" description="Helical" evidence="6">
    <location>
        <begin position="345"/>
        <end position="367"/>
    </location>
</feature>
<feature type="transmembrane region" description="Helical" evidence="6">
    <location>
        <begin position="826"/>
        <end position="845"/>
    </location>
</feature>
<feature type="transmembrane region" description="Helical" evidence="6">
    <location>
        <begin position="776"/>
        <end position="799"/>
    </location>
</feature>
<protein>
    <recommendedName>
        <fullName evidence="7">ABC3 transporter permease C-terminal domain-containing protein</fullName>
    </recommendedName>
</protein>
<keyword evidence="9" id="KW-1185">Reference proteome</keyword>
<feature type="domain" description="ABC3 transporter permease C-terminal" evidence="7">
    <location>
        <begin position="741"/>
        <end position="845"/>
    </location>
</feature>
<accession>A0ABP6QHE8</accession>
<keyword evidence="4 6" id="KW-1133">Transmembrane helix</keyword>
<evidence type="ECO:0000313" key="9">
    <source>
        <dbReference type="Proteomes" id="UP001501237"/>
    </source>
</evidence>
<comment type="subcellular location">
    <subcellularLocation>
        <location evidence="1">Cell membrane</location>
        <topology evidence="1">Multi-pass membrane protein</topology>
    </subcellularLocation>
</comment>
<evidence type="ECO:0000256" key="5">
    <source>
        <dbReference type="ARBA" id="ARBA00023136"/>
    </source>
</evidence>
<evidence type="ECO:0000256" key="1">
    <source>
        <dbReference type="ARBA" id="ARBA00004651"/>
    </source>
</evidence>
<dbReference type="EMBL" id="BAAAUV010000012">
    <property type="protein sequence ID" value="GAA3222275.1"/>
    <property type="molecule type" value="Genomic_DNA"/>
</dbReference>
<dbReference type="Pfam" id="PF02687">
    <property type="entry name" value="FtsX"/>
    <property type="match status" value="1"/>
</dbReference>
<keyword evidence="5 6" id="KW-0472">Membrane</keyword>
<evidence type="ECO:0000259" key="7">
    <source>
        <dbReference type="Pfam" id="PF02687"/>
    </source>
</evidence>
<reference evidence="9" key="1">
    <citation type="journal article" date="2019" name="Int. J. Syst. Evol. Microbiol.">
        <title>The Global Catalogue of Microorganisms (GCM) 10K type strain sequencing project: providing services to taxonomists for standard genome sequencing and annotation.</title>
        <authorList>
            <consortium name="The Broad Institute Genomics Platform"/>
            <consortium name="The Broad Institute Genome Sequencing Center for Infectious Disease"/>
            <person name="Wu L."/>
            <person name="Ma J."/>
        </authorList>
    </citation>
    <scope>NUCLEOTIDE SEQUENCE [LARGE SCALE GENOMIC DNA]</scope>
    <source>
        <strain evidence="9">JCM 9377</strain>
    </source>
</reference>
<feature type="transmembrane region" description="Helical" evidence="6">
    <location>
        <begin position="729"/>
        <end position="755"/>
    </location>
</feature>
<feature type="transmembrane region" description="Helical" evidence="6">
    <location>
        <begin position="508"/>
        <end position="527"/>
    </location>
</feature>
<sequence length="864" mass="88641">MIGQAWRVWRAERGILAALGIMVLVTALLAAAVPRLLQARYDAAARTAGAGTELVFSGAAPPAVQDVESGGWFRAGPADRAAVEEAAARLRERTPGPLRSLFGAEEHRLRSNRVDLDANRTVAFVWDPVAADGVRYTSGRAPVTRPGHLEFAFSEPVAAKLEVEAGDVLVLPVPGGAPLRATLAGVFAPAGGPGWRTRQEFLTAPEVGPAGYTLALGTGLVDDAGLTLLQRSALPVTYSWTFELRADRLDAATAVRVRSAFDGARGMLDLYQPQDLRLQLSSALDAGLGSYLGQLRVTRAILALALGGLAAAAAGVLLMACRLLLDRMRITLSTMRARGASLPQLAGLVAGATAPAVVIGAAGGFALGLLAEGPWTAASLWGVVLVAVLAVVVPAVGAVVAHRGTGREERPDAAGGGLSPRRLVLELLAVTVAAAGVVALRGRGLTTDAAAQGTDPFLAAVPVLLVLAAGLVVLRAYPYPLRAVGLLARRSRATVVFLGIAAASRQRVSAALPLLVLLLAVSAAAFATTVDAGLRSAQAAAAAGTVGADLSVVNHEFPHKIEETIAKVPGVERVTPARISTGKLQGPGEPIGHIVTIVIIDLDDYRRTAEGLRLDLPRAPREGEALIGADLTDAGTLELDGGSSIQVRSAGRIGGFPGVPAGQSLVLVPYTAFDAAGPFPNRMFVRGPHADPAAVREASFDNPTLTLQTYAGEHRALTRSDLVGLVHGAFAAGAVAVGGYGLLAVLLTLILSAAARGRTIAYLRTLGLSRRQARGLALAELGPLLLVATLAGWALGLVLPKVLGSGLDLSPYTGGRAVAALGPDPLATALLLGGVAAVTVLAVLADSALASRRRIDSTLRVGEQ</sequence>
<evidence type="ECO:0000256" key="6">
    <source>
        <dbReference type="SAM" id="Phobius"/>
    </source>
</evidence>
<feature type="transmembrane region" description="Helical" evidence="6">
    <location>
        <begin position="457"/>
        <end position="477"/>
    </location>
</feature>
<evidence type="ECO:0000313" key="8">
    <source>
        <dbReference type="EMBL" id="GAA3222275.1"/>
    </source>
</evidence>
<dbReference type="Proteomes" id="UP001501237">
    <property type="component" value="Unassembled WGS sequence"/>
</dbReference>
<feature type="transmembrane region" description="Helical" evidence="6">
    <location>
        <begin position="300"/>
        <end position="325"/>
    </location>
</feature>